<keyword evidence="1" id="KW-0547">Nucleotide-binding</keyword>
<dbReference type="SUPFAM" id="SSF52540">
    <property type="entry name" value="P-loop containing nucleoside triphosphate hydrolases"/>
    <property type="match status" value="1"/>
</dbReference>
<dbReference type="GO" id="GO:0005524">
    <property type="term" value="F:ATP binding"/>
    <property type="evidence" value="ECO:0007669"/>
    <property type="project" value="UniProtKB-KW"/>
</dbReference>
<keyword evidence="1" id="KW-0067">ATP-binding</keyword>
<name>A0A505DDH0_9ACTN</name>
<dbReference type="AlphaFoldDB" id="A0A505DDH0"/>
<dbReference type="Gene3D" id="3.40.50.300">
    <property type="entry name" value="P-loop containing nucleotide triphosphate hydrolases"/>
    <property type="match status" value="1"/>
</dbReference>
<organism evidence="1 2">
    <name type="scientific">Streptomyces sporangiiformans</name>
    <dbReference type="NCBI Taxonomy" id="2315329"/>
    <lineage>
        <taxon>Bacteria</taxon>
        <taxon>Bacillati</taxon>
        <taxon>Actinomycetota</taxon>
        <taxon>Actinomycetes</taxon>
        <taxon>Kitasatosporales</taxon>
        <taxon>Streptomycetaceae</taxon>
        <taxon>Streptomyces</taxon>
    </lineage>
</organism>
<comment type="caution">
    <text evidence="1">The sequence shown here is derived from an EMBL/GenBank/DDBJ whole genome shotgun (WGS) entry which is preliminary data.</text>
</comment>
<dbReference type="Proteomes" id="UP000317378">
    <property type="component" value="Unassembled WGS sequence"/>
</dbReference>
<accession>A0A505DDH0</accession>
<gene>
    <name evidence="1" type="ORF">FGD71_013285</name>
</gene>
<dbReference type="Pfam" id="PF13671">
    <property type="entry name" value="AAA_33"/>
    <property type="match status" value="1"/>
</dbReference>
<keyword evidence="2" id="KW-1185">Reference proteome</keyword>
<evidence type="ECO:0000313" key="1">
    <source>
        <dbReference type="EMBL" id="TPQ21784.1"/>
    </source>
</evidence>
<dbReference type="EMBL" id="VCHX02000110">
    <property type="protein sequence ID" value="TPQ21784.1"/>
    <property type="molecule type" value="Genomic_DNA"/>
</dbReference>
<reference evidence="1 2" key="1">
    <citation type="submission" date="2019-06" db="EMBL/GenBank/DDBJ databases">
        <title>Streptomyces sporangiiformans sp. nov., a novel actinomycete isolated from soil in Mount Song.</title>
        <authorList>
            <person name="Han L."/>
        </authorList>
    </citation>
    <scope>NUCLEOTIDE SEQUENCE [LARGE SCALE GENOMIC DNA]</scope>
    <source>
        <strain evidence="1 2">NEAU-SSA 1</strain>
    </source>
</reference>
<protein>
    <submittedName>
        <fullName evidence="1">ATP-binding protein</fullName>
    </submittedName>
</protein>
<dbReference type="InterPro" id="IPR027417">
    <property type="entry name" value="P-loop_NTPase"/>
</dbReference>
<dbReference type="OrthoDB" id="2639622at2"/>
<evidence type="ECO:0000313" key="2">
    <source>
        <dbReference type="Proteomes" id="UP000317378"/>
    </source>
</evidence>
<proteinExistence type="predicted"/>
<sequence>MCGSDDPEALWRDLVDAGREPRLILLCGLPGSGKTTLAKRLAKEVPAVRLCPDEWMADLGIDLFDEQTRDRLERRFSQHAEELLTRGQSVILEFGFWARSERDEKRLGARALGVPVELHYLAASIDELCRRLEARNGEGEWGTVPITRAMLEEYAELFEAPSSDELGLFDEPPPGRLRTE</sequence>